<accession>A0A7J7SFA2</accession>
<evidence type="ECO:0000256" key="1">
    <source>
        <dbReference type="SAM" id="MobiDB-lite"/>
    </source>
</evidence>
<evidence type="ECO:0000313" key="3">
    <source>
        <dbReference type="Proteomes" id="UP000558488"/>
    </source>
</evidence>
<feature type="compositionally biased region" description="Polar residues" evidence="1">
    <location>
        <begin position="178"/>
        <end position="193"/>
    </location>
</feature>
<sequence>METRQASPPCTPRRPWAPLPLCVPVTSCRTGGGGPSLSVCLRDGFPTVRQSSLLCRFGSARCPHTATTRTRTPSDRGGAGLPGTESRLLPLARTRDGGTCHSPHGATPAGRDTSGVASTSISHLPDARVLYDPITITRKLASLPEDLLLQTLTELSVHGTSLRTPHTSPGPPNAISRPRTSTVLDSKSGFVNVSPSSPPPPTTRASIRFPQTRGAGAPAGAWGRGRDGTGLTNERAPL</sequence>
<organism evidence="2 3">
    <name type="scientific">Pipistrellus kuhlii</name>
    <name type="common">Kuhl's pipistrelle</name>
    <dbReference type="NCBI Taxonomy" id="59472"/>
    <lineage>
        <taxon>Eukaryota</taxon>
        <taxon>Metazoa</taxon>
        <taxon>Chordata</taxon>
        <taxon>Craniata</taxon>
        <taxon>Vertebrata</taxon>
        <taxon>Euteleostomi</taxon>
        <taxon>Mammalia</taxon>
        <taxon>Eutheria</taxon>
        <taxon>Laurasiatheria</taxon>
        <taxon>Chiroptera</taxon>
        <taxon>Yangochiroptera</taxon>
        <taxon>Vespertilionidae</taxon>
        <taxon>Pipistrellus</taxon>
    </lineage>
</organism>
<gene>
    <name evidence="2" type="ORF">mPipKuh1_009974</name>
</gene>
<comment type="caution">
    <text evidence="2">The sequence shown here is derived from an EMBL/GenBank/DDBJ whole genome shotgun (WGS) entry which is preliminary data.</text>
</comment>
<protein>
    <submittedName>
        <fullName evidence="2">Uncharacterized protein</fullName>
    </submittedName>
</protein>
<feature type="region of interest" description="Disordered" evidence="1">
    <location>
        <begin position="64"/>
        <end position="119"/>
    </location>
</feature>
<evidence type="ECO:0000313" key="2">
    <source>
        <dbReference type="EMBL" id="KAF6287136.1"/>
    </source>
</evidence>
<dbReference type="AlphaFoldDB" id="A0A7J7SFA2"/>
<reference evidence="2 3" key="1">
    <citation type="journal article" date="2020" name="Nature">
        <title>Six reference-quality genomes reveal evolution of bat adaptations.</title>
        <authorList>
            <person name="Jebb D."/>
            <person name="Huang Z."/>
            <person name="Pippel M."/>
            <person name="Hughes G.M."/>
            <person name="Lavrichenko K."/>
            <person name="Devanna P."/>
            <person name="Winkler S."/>
            <person name="Jermiin L.S."/>
            <person name="Skirmuntt E.C."/>
            <person name="Katzourakis A."/>
            <person name="Burkitt-Gray L."/>
            <person name="Ray D.A."/>
            <person name="Sullivan K.A.M."/>
            <person name="Roscito J.G."/>
            <person name="Kirilenko B.M."/>
            <person name="Davalos L.M."/>
            <person name="Corthals A.P."/>
            <person name="Power M.L."/>
            <person name="Jones G."/>
            <person name="Ransome R.D."/>
            <person name="Dechmann D.K.N."/>
            <person name="Locatelli A.G."/>
            <person name="Puechmaille S.J."/>
            <person name="Fedrigo O."/>
            <person name="Jarvis E.D."/>
            <person name="Hiller M."/>
            <person name="Vernes S.C."/>
            <person name="Myers E.W."/>
            <person name="Teeling E.C."/>
        </authorList>
    </citation>
    <scope>NUCLEOTIDE SEQUENCE [LARGE SCALE GENOMIC DNA]</scope>
    <source>
        <strain evidence="2">MPipKuh1</strain>
        <tissue evidence="2">Flight muscle</tissue>
    </source>
</reference>
<keyword evidence="3" id="KW-1185">Reference proteome</keyword>
<dbReference type="Proteomes" id="UP000558488">
    <property type="component" value="Unassembled WGS sequence"/>
</dbReference>
<dbReference type="EMBL" id="JACAGB010000042">
    <property type="protein sequence ID" value="KAF6287136.1"/>
    <property type="molecule type" value="Genomic_DNA"/>
</dbReference>
<feature type="region of interest" description="Disordered" evidence="1">
    <location>
        <begin position="159"/>
        <end position="238"/>
    </location>
</feature>
<proteinExistence type="predicted"/>
<name>A0A7J7SFA2_PIPKU</name>